<dbReference type="GO" id="GO:0005634">
    <property type="term" value="C:nucleus"/>
    <property type="evidence" value="ECO:0007669"/>
    <property type="project" value="UniProtKB-UniRule"/>
</dbReference>
<evidence type="ECO:0000256" key="2">
    <source>
        <dbReference type="SAM" id="MobiDB-lite"/>
    </source>
</evidence>
<dbReference type="InterPro" id="IPR009071">
    <property type="entry name" value="HMG_box_dom"/>
</dbReference>
<feature type="compositionally biased region" description="Basic and acidic residues" evidence="2">
    <location>
        <begin position="363"/>
        <end position="372"/>
    </location>
</feature>
<evidence type="ECO:0000313" key="4">
    <source>
        <dbReference type="EMBL" id="PPQ99861.1"/>
    </source>
</evidence>
<feature type="compositionally biased region" description="Polar residues" evidence="2">
    <location>
        <begin position="344"/>
        <end position="356"/>
    </location>
</feature>
<comment type="caution">
    <text evidence="4">The sequence shown here is derived from an EMBL/GenBank/DDBJ whole genome shotgun (WGS) entry which is preliminary data.</text>
</comment>
<feature type="region of interest" description="Disordered" evidence="2">
    <location>
        <begin position="322"/>
        <end position="372"/>
    </location>
</feature>
<dbReference type="AlphaFoldDB" id="A0A409YA34"/>
<feature type="compositionally biased region" description="Basic and acidic residues" evidence="2">
    <location>
        <begin position="163"/>
        <end position="175"/>
    </location>
</feature>
<evidence type="ECO:0000259" key="3">
    <source>
        <dbReference type="PROSITE" id="PS50118"/>
    </source>
</evidence>
<feature type="domain" description="HMG box" evidence="3">
    <location>
        <begin position="66"/>
        <end position="142"/>
    </location>
</feature>
<protein>
    <recommendedName>
        <fullName evidence="3">HMG box domain-containing protein</fullName>
    </recommendedName>
</protein>
<keyword evidence="5" id="KW-1185">Reference proteome</keyword>
<feature type="DNA-binding region" description="HMG box" evidence="1">
    <location>
        <begin position="66"/>
        <end position="142"/>
    </location>
</feature>
<dbReference type="InParanoid" id="A0A409YA34"/>
<dbReference type="OrthoDB" id="6247875at2759"/>
<dbReference type="GO" id="GO:0003677">
    <property type="term" value="F:DNA binding"/>
    <property type="evidence" value="ECO:0007669"/>
    <property type="project" value="UniProtKB-UniRule"/>
</dbReference>
<keyword evidence="1" id="KW-0238">DNA-binding</keyword>
<proteinExistence type="predicted"/>
<organism evidence="4 5">
    <name type="scientific">Panaeolus cyanescens</name>
    <dbReference type="NCBI Taxonomy" id="181874"/>
    <lineage>
        <taxon>Eukaryota</taxon>
        <taxon>Fungi</taxon>
        <taxon>Dikarya</taxon>
        <taxon>Basidiomycota</taxon>
        <taxon>Agaricomycotina</taxon>
        <taxon>Agaricomycetes</taxon>
        <taxon>Agaricomycetidae</taxon>
        <taxon>Agaricales</taxon>
        <taxon>Agaricineae</taxon>
        <taxon>Galeropsidaceae</taxon>
        <taxon>Panaeolus</taxon>
    </lineage>
</organism>
<dbReference type="SUPFAM" id="SSF47095">
    <property type="entry name" value="HMG-box"/>
    <property type="match status" value="1"/>
</dbReference>
<feature type="region of interest" description="Disordered" evidence="2">
    <location>
        <begin position="158"/>
        <end position="178"/>
    </location>
</feature>
<dbReference type="Gene3D" id="1.10.30.10">
    <property type="entry name" value="High mobility group box domain"/>
    <property type="match status" value="1"/>
</dbReference>
<feature type="region of interest" description="Disordered" evidence="2">
    <location>
        <begin position="1"/>
        <end position="24"/>
    </location>
</feature>
<gene>
    <name evidence="4" type="ORF">CVT24_009612</name>
</gene>
<dbReference type="Proteomes" id="UP000284842">
    <property type="component" value="Unassembled WGS sequence"/>
</dbReference>
<name>A0A409YA34_9AGAR</name>
<evidence type="ECO:0000256" key="1">
    <source>
        <dbReference type="PROSITE-ProRule" id="PRU00267"/>
    </source>
</evidence>
<reference evidence="4 5" key="1">
    <citation type="journal article" date="2018" name="Evol. Lett.">
        <title>Horizontal gene cluster transfer increased hallucinogenic mushroom diversity.</title>
        <authorList>
            <person name="Reynolds H.T."/>
            <person name="Vijayakumar V."/>
            <person name="Gluck-Thaler E."/>
            <person name="Korotkin H.B."/>
            <person name="Matheny P.B."/>
            <person name="Slot J.C."/>
        </authorList>
    </citation>
    <scope>NUCLEOTIDE SEQUENCE [LARGE SCALE GENOMIC DNA]</scope>
    <source>
        <strain evidence="4 5">2629</strain>
    </source>
</reference>
<dbReference type="EMBL" id="NHTK01001343">
    <property type="protein sequence ID" value="PPQ99861.1"/>
    <property type="molecule type" value="Genomic_DNA"/>
</dbReference>
<dbReference type="InterPro" id="IPR036910">
    <property type="entry name" value="HMG_box_dom_sf"/>
</dbReference>
<keyword evidence="1" id="KW-0539">Nucleus</keyword>
<sequence length="372" mass="40538">MASNQSESSSSSSSTPTPTSIILPSMDPADVCKALKSSSLFSVPNAPTKEALEVLYSDFDKKNGKTSRPSNSFLIFRRIVNEQLHATSLVNEQNEAVTLEFQLMSKVISRLWKGLDTKQRARWGASYTALTTIHAERHPTYQYCPIQKQKDATVTAAAPLPPKPRERKGNLKERGVSMAPSSRLLDRNANFHTASTAPSSIEGPPQPWSQSTMTLPMGPLAYPSPSNTSSSLNTSTAYHFPSMQLNTSRQRTPNLPETADWDTSVPLTSVSMAPLTPADHSVGFSGWSRSTEANFYFGFGPEDPFSFGDGVWGLTDSESSISGSSTEFDWDPDLSVLEDATDQPLASGSSSHSNDGPPTDPAEFDRWLRAYQ</sequence>
<accession>A0A409YA34</accession>
<dbReference type="PROSITE" id="PS50118">
    <property type="entry name" value="HMG_BOX_2"/>
    <property type="match status" value="1"/>
</dbReference>
<evidence type="ECO:0000313" key="5">
    <source>
        <dbReference type="Proteomes" id="UP000284842"/>
    </source>
</evidence>